<dbReference type="GO" id="GO:0005524">
    <property type="term" value="F:ATP binding"/>
    <property type="evidence" value="ECO:0007669"/>
    <property type="project" value="UniProtKB-KW"/>
</dbReference>
<dbReference type="SMART" id="SM00490">
    <property type="entry name" value="HELICc"/>
    <property type="match status" value="1"/>
</dbReference>
<feature type="region of interest" description="Disordered" evidence="10">
    <location>
        <begin position="339"/>
        <end position="424"/>
    </location>
</feature>
<keyword evidence="4" id="KW-0347">Helicase</keyword>
<evidence type="ECO:0000256" key="6">
    <source>
        <dbReference type="ARBA" id="ARBA00022884"/>
    </source>
</evidence>
<dbReference type="EMBL" id="KZ988323">
    <property type="protein sequence ID" value="RKP12463.1"/>
    <property type="molecule type" value="Genomic_DNA"/>
</dbReference>
<name>A0A4P9Y136_9FUNG</name>
<protein>
    <recommendedName>
        <fullName evidence="1">RNA helicase</fullName>
        <ecNumber evidence="1">3.6.4.13</ecNumber>
    </recommendedName>
</protein>
<feature type="domain" description="Helicase ATP-binding" evidence="11">
    <location>
        <begin position="48"/>
        <end position="235"/>
    </location>
</feature>
<evidence type="ECO:0000256" key="2">
    <source>
        <dbReference type="ARBA" id="ARBA00022741"/>
    </source>
</evidence>
<dbReference type="PROSITE" id="PS51192">
    <property type="entry name" value="HELICASE_ATP_BIND_1"/>
    <property type="match status" value="1"/>
</dbReference>
<evidence type="ECO:0000313" key="15">
    <source>
        <dbReference type="Proteomes" id="UP000267251"/>
    </source>
</evidence>
<dbReference type="InterPro" id="IPR027417">
    <property type="entry name" value="P-loop_NTPase"/>
</dbReference>
<evidence type="ECO:0000259" key="13">
    <source>
        <dbReference type="PROSITE" id="PS51195"/>
    </source>
</evidence>
<dbReference type="OrthoDB" id="1191041at2759"/>
<feature type="compositionally biased region" description="Gly residues" evidence="10">
    <location>
        <begin position="652"/>
        <end position="661"/>
    </location>
</feature>
<dbReference type="Pfam" id="PF00270">
    <property type="entry name" value="DEAD"/>
    <property type="match status" value="1"/>
</dbReference>
<evidence type="ECO:0000256" key="5">
    <source>
        <dbReference type="ARBA" id="ARBA00022840"/>
    </source>
</evidence>
<comment type="catalytic activity">
    <reaction evidence="8">
        <text>ATP + H2O = ADP + phosphate + H(+)</text>
        <dbReference type="Rhea" id="RHEA:13065"/>
        <dbReference type="ChEBI" id="CHEBI:15377"/>
        <dbReference type="ChEBI" id="CHEBI:15378"/>
        <dbReference type="ChEBI" id="CHEBI:30616"/>
        <dbReference type="ChEBI" id="CHEBI:43474"/>
        <dbReference type="ChEBI" id="CHEBI:456216"/>
        <dbReference type="EC" id="3.6.4.13"/>
    </reaction>
</comment>
<feature type="compositionally biased region" description="Basic residues" evidence="10">
    <location>
        <begin position="624"/>
        <end position="640"/>
    </location>
</feature>
<feature type="compositionally biased region" description="Acidic residues" evidence="10">
    <location>
        <begin position="350"/>
        <end position="360"/>
    </location>
</feature>
<dbReference type="GO" id="GO:0005829">
    <property type="term" value="C:cytosol"/>
    <property type="evidence" value="ECO:0007669"/>
    <property type="project" value="TreeGrafter"/>
</dbReference>
<dbReference type="InterPro" id="IPR001650">
    <property type="entry name" value="Helicase_C-like"/>
</dbReference>
<dbReference type="PANTHER" id="PTHR47959">
    <property type="entry name" value="ATP-DEPENDENT RNA HELICASE RHLE-RELATED"/>
    <property type="match status" value="1"/>
</dbReference>
<organism evidence="14 15">
    <name type="scientific">Piptocephalis cylindrospora</name>
    <dbReference type="NCBI Taxonomy" id="1907219"/>
    <lineage>
        <taxon>Eukaryota</taxon>
        <taxon>Fungi</taxon>
        <taxon>Fungi incertae sedis</taxon>
        <taxon>Zoopagomycota</taxon>
        <taxon>Zoopagomycotina</taxon>
        <taxon>Zoopagomycetes</taxon>
        <taxon>Zoopagales</taxon>
        <taxon>Piptocephalidaceae</taxon>
        <taxon>Piptocephalis</taxon>
    </lineage>
</organism>
<sequence length="661" mass="74428">MSSSKDTIQTDWVDNKASFETLELDSRLLRALAKLNFTHPTLVQAKAIPLILQGKDVLARAATGSGKTAAYALPVLEKVLRRKAQQEEEATFSPSSGGASALILVPTRELAAQVTNQLGSLTFYCRKLISVVNVATSTVPALLQGPLLAANPDIIVGTPSRIVEHLSSGTLNLRTSLETLVVDEADLVLSFGYSEDVKSILDYLPRIHQSLLMSATLTQEVDGLKQLMLRNPAILRLEEAEAQAETGEGTGSQLSQYVVNCGEREKFLFLYVILKLQLIRGKILIFVNGIDRCYRVKLFLEQFSIRSCVLNSELPLNSRYHIVEEFNRGVYDYIIATDESDLQQERDSEEKEEEEEEESVETNGVEEVAGEEEEEEEDDKEDDETESEEEDGTEEEQADEANSAPDSKSQVEKKKKKSHRKQDKEYGVSRGVDFVDVAAVVNFDFPASARSYTHRVGRSARGHQKGMSLSFVVPKSEGDKEDRQMRKEKKLRGEELDEVVYARVLEEQASRQREIKPYTFDRKQVEGFQYRMEDALRAVTRVSVREARIKELKSEILHSQRLKTHFEDRPGDLAFLRHDRALHPARVQAHMRNVPKYLMPKITVAGQPAEKERSIGFVPFTKSKNTRKRKTLSAAAKKKQRDPLRTFKARGDGGGGKRPRT</sequence>
<keyword evidence="5" id="KW-0067">ATP-binding</keyword>
<dbReference type="CDD" id="cd17961">
    <property type="entry name" value="DEADc_DDX56"/>
    <property type="match status" value="1"/>
</dbReference>
<feature type="domain" description="DEAD-box RNA helicase Q" evidence="13">
    <location>
        <begin position="17"/>
        <end position="45"/>
    </location>
</feature>
<evidence type="ECO:0000256" key="3">
    <source>
        <dbReference type="ARBA" id="ARBA00022801"/>
    </source>
</evidence>
<feature type="region of interest" description="Disordered" evidence="10">
    <location>
        <begin position="622"/>
        <end position="661"/>
    </location>
</feature>
<dbReference type="InterPro" id="IPR014001">
    <property type="entry name" value="Helicase_ATP-bd"/>
</dbReference>
<feature type="compositionally biased region" description="Acidic residues" evidence="10">
    <location>
        <begin position="368"/>
        <end position="399"/>
    </location>
</feature>
<evidence type="ECO:0000313" key="14">
    <source>
        <dbReference type="EMBL" id="RKP12463.1"/>
    </source>
</evidence>
<dbReference type="AlphaFoldDB" id="A0A4P9Y136"/>
<evidence type="ECO:0000259" key="12">
    <source>
        <dbReference type="PROSITE" id="PS51194"/>
    </source>
</evidence>
<evidence type="ECO:0000256" key="7">
    <source>
        <dbReference type="ARBA" id="ARBA00038041"/>
    </source>
</evidence>
<dbReference type="InterPro" id="IPR014014">
    <property type="entry name" value="RNA_helicase_DEAD_Q_motif"/>
</dbReference>
<keyword evidence="2" id="KW-0547">Nucleotide-binding</keyword>
<proteinExistence type="inferred from homology"/>
<dbReference type="Gene3D" id="3.40.50.300">
    <property type="entry name" value="P-loop containing nucleotide triphosphate hydrolases"/>
    <property type="match status" value="2"/>
</dbReference>
<evidence type="ECO:0000256" key="1">
    <source>
        <dbReference type="ARBA" id="ARBA00012552"/>
    </source>
</evidence>
<keyword evidence="15" id="KW-1185">Reference proteome</keyword>
<keyword evidence="6" id="KW-0694">RNA-binding</keyword>
<dbReference type="PROSITE" id="PS51195">
    <property type="entry name" value="Q_MOTIF"/>
    <property type="match status" value="1"/>
</dbReference>
<evidence type="ECO:0000256" key="8">
    <source>
        <dbReference type="ARBA" id="ARBA00047984"/>
    </source>
</evidence>
<gene>
    <name evidence="14" type="ORF">BJ684DRAFT_17052</name>
</gene>
<evidence type="ECO:0000256" key="4">
    <source>
        <dbReference type="ARBA" id="ARBA00022806"/>
    </source>
</evidence>
<dbReference type="GO" id="GO:0003724">
    <property type="term" value="F:RNA helicase activity"/>
    <property type="evidence" value="ECO:0007669"/>
    <property type="project" value="UniProtKB-EC"/>
</dbReference>
<dbReference type="SMART" id="SM00487">
    <property type="entry name" value="DEXDc"/>
    <property type="match status" value="1"/>
</dbReference>
<feature type="domain" description="Helicase C-terminal" evidence="12">
    <location>
        <begin position="253"/>
        <end position="511"/>
    </location>
</feature>
<feature type="compositionally biased region" description="Basic and acidic residues" evidence="10">
    <location>
        <begin position="641"/>
        <end position="651"/>
    </location>
</feature>
<dbReference type="PANTHER" id="PTHR47959:SF21">
    <property type="entry name" value="DEAD-BOX HELICASE 56"/>
    <property type="match status" value="1"/>
</dbReference>
<dbReference type="InterPro" id="IPR050079">
    <property type="entry name" value="DEAD_box_RNA_helicase"/>
</dbReference>
<evidence type="ECO:0000259" key="11">
    <source>
        <dbReference type="PROSITE" id="PS51192"/>
    </source>
</evidence>
<dbReference type="PROSITE" id="PS51194">
    <property type="entry name" value="HELICASE_CTER"/>
    <property type="match status" value="1"/>
</dbReference>
<evidence type="ECO:0000256" key="9">
    <source>
        <dbReference type="PROSITE-ProRule" id="PRU00552"/>
    </source>
</evidence>
<dbReference type="GO" id="GO:0016787">
    <property type="term" value="F:hydrolase activity"/>
    <property type="evidence" value="ECO:0007669"/>
    <property type="project" value="UniProtKB-KW"/>
</dbReference>
<evidence type="ECO:0000256" key="10">
    <source>
        <dbReference type="SAM" id="MobiDB-lite"/>
    </source>
</evidence>
<dbReference type="Pfam" id="PF00271">
    <property type="entry name" value="Helicase_C"/>
    <property type="match status" value="2"/>
</dbReference>
<dbReference type="InterPro" id="IPR011545">
    <property type="entry name" value="DEAD/DEAH_box_helicase_dom"/>
</dbReference>
<dbReference type="GO" id="GO:0003723">
    <property type="term" value="F:RNA binding"/>
    <property type="evidence" value="ECO:0007669"/>
    <property type="project" value="UniProtKB-KW"/>
</dbReference>
<accession>A0A4P9Y136</accession>
<dbReference type="SUPFAM" id="SSF52540">
    <property type="entry name" value="P-loop containing nucleoside triphosphate hydrolases"/>
    <property type="match status" value="2"/>
</dbReference>
<comment type="similarity">
    <text evidence="7">Belongs to the DEAD box helicase family. DDX56/DBP9 subfamily.</text>
</comment>
<feature type="short sequence motif" description="Q motif" evidence="9">
    <location>
        <begin position="17"/>
        <end position="45"/>
    </location>
</feature>
<keyword evidence="3 14" id="KW-0378">Hydrolase</keyword>
<reference evidence="15" key="1">
    <citation type="journal article" date="2018" name="Nat. Microbiol.">
        <title>Leveraging single-cell genomics to expand the fungal tree of life.</title>
        <authorList>
            <person name="Ahrendt S.R."/>
            <person name="Quandt C.A."/>
            <person name="Ciobanu D."/>
            <person name="Clum A."/>
            <person name="Salamov A."/>
            <person name="Andreopoulos B."/>
            <person name="Cheng J.F."/>
            <person name="Woyke T."/>
            <person name="Pelin A."/>
            <person name="Henrissat B."/>
            <person name="Reynolds N.K."/>
            <person name="Benny G.L."/>
            <person name="Smith M.E."/>
            <person name="James T.Y."/>
            <person name="Grigoriev I.V."/>
        </authorList>
    </citation>
    <scope>NUCLEOTIDE SEQUENCE [LARGE SCALE GENOMIC DNA]</scope>
</reference>
<dbReference type="Proteomes" id="UP000267251">
    <property type="component" value="Unassembled WGS sequence"/>
</dbReference>
<dbReference type="EC" id="3.6.4.13" evidence="1"/>